<dbReference type="RefSeq" id="XP_067718215.1">
    <property type="nucleotide sequence ID" value="XM_067862114.1"/>
</dbReference>
<name>A0AAV4M465_BABCB</name>
<proteinExistence type="predicted"/>
<dbReference type="EMBL" id="BPLF01000006">
    <property type="protein sequence ID" value="GIX66146.1"/>
    <property type="molecule type" value="Genomic_DNA"/>
</dbReference>
<evidence type="ECO:0000313" key="1">
    <source>
        <dbReference type="EMBL" id="GIX66146.1"/>
    </source>
</evidence>
<dbReference type="Proteomes" id="UP001497744">
    <property type="component" value="Unassembled WGS sequence"/>
</dbReference>
<organism evidence="1 2">
    <name type="scientific">Babesia caballi</name>
    <dbReference type="NCBI Taxonomy" id="5871"/>
    <lineage>
        <taxon>Eukaryota</taxon>
        <taxon>Sar</taxon>
        <taxon>Alveolata</taxon>
        <taxon>Apicomplexa</taxon>
        <taxon>Aconoidasida</taxon>
        <taxon>Piroplasmida</taxon>
        <taxon>Babesiidae</taxon>
        <taxon>Babesia</taxon>
    </lineage>
</organism>
<dbReference type="GeneID" id="94197627"/>
<reference evidence="1 2" key="1">
    <citation type="submission" date="2021-06" db="EMBL/GenBank/DDBJ databases">
        <title>Genome sequence of Babesia caballi.</title>
        <authorList>
            <person name="Yamagishi J."/>
            <person name="Kidaka T."/>
            <person name="Ochi A."/>
        </authorList>
    </citation>
    <scope>NUCLEOTIDE SEQUENCE [LARGE SCALE GENOMIC DNA]</scope>
    <source>
        <strain evidence="1">USDA-D6B2</strain>
    </source>
</reference>
<accession>A0AAV4M465</accession>
<keyword evidence="2" id="KW-1185">Reference proteome</keyword>
<evidence type="ECO:0000313" key="2">
    <source>
        <dbReference type="Proteomes" id="UP001497744"/>
    </source>
</evidence>
<comment type="caution">
    <text evidence="1">The sequence shown here is derived from an EMBL/GenBank/DDBJ whole genome shotgun (WGS) entry which is preliminary data.</text>
</comment>
<dbReference type="InterPro" id="IPR024751">
    <property type="entry name" value="VESA1"/>
</dbReference>
<sequence>MAAQATGKSLTDCPSNLKEAIDWILRVTGKDGQDRRGYGDQAITDLTKKVKALLDGVSNDYAERGHYTEESEAAKKLMDWLSDHRNQSGIKTLIESLAGGLATFIGYNSQKSNGVIGTKGISVSNDPLERLRDGVLGFWLGVLGQIARLVKGNDVDRNTIDAVIIQLKGTLGSGSDGVRGVASAVASLGSTFQNNGVQGVTEILKALKDGISELQSKNSLESHDIKTLAGKVERYLEGALGMLAKDTSLTNITAQGNTVQDVQRRIRGQAQAQAQISSQAQDVPVQSLVNALKAQLVRLVRRFVDIDRNKPINLTRTGEHAIGAETMKVQTALKPLSNVVYRISKNATAQSLITALVAGTNGFIGQLQKPKYESSYNLQKNPEACWSIVANQNSQNTCAKIFMGCIPLYYHTVTHLYWQCIKSHDQGGWADHKLSGEGVRGSALKNFMFSSWYGPERLNGNTNGRHIAETALGGFKELRTVTKPGSSYHQLLAKLHQNLNEVLTASGISTAATALKDHSISALFLSASTYFKHCNRHNAQKSVAPSTIRETLYWMAGLTFSPNYEDLKQHIDGLSPAPGIPVAISGSQSSGETLSAEQIKDHLTISCNLAPGILGLIQGRGDLVNEESGPWLHSLFSNMEFSFSYPSGPALFYKLSEYTYAMQFQLHFLYKQCSNTPNNCGWQNCFYGHLFYPASSDTPVASHICHADCNNHRGSNCGHTHGRNSKCGKTASQGGYPSPLQAFLTDSLTGFCRKHPGTSNHLVNCSSGSICHSPMGFEGHLRNSGVGLLIYYGLMFFCGNSNTSLRQLSEKLACLSKRTPRTLGDLFGFIWHLNGQLFKMRPTLKGLTSSILVYLRTYRSIPATIIPSDRSSLLAEIEKMLHEFQSQSKTSSGHVKSLLALYKNFPFWSGLFLNDDSKELPGALFDVRQHCHQQVGNGGVMHKDYYASNADHKCNQNPADFMSLCSPGCSSGDNCGPYLTPLVYSTGSAFSPEFASTYLSWVLYLIDELQTWFQEMHVEFKNIECRAEFGCKESTSSPCYYPKGQHGSGTSSCSCDTIVQCGGVLPLLYRHGFHYYSTGGLDGWKYVYILHQMQ</sequence>
<dbReference type="Pfam" id="PF12785">
    <property type="entry name" value="VESA1_N"/>
    <property type="match status" value="1"/>
</dbReference>
<protein>
    <submittedName>
        <fullName evidence="1">Variant erythrocyte surface antigen-1 family protein</fullName>
    </submittedName>
</protein>
<gene>
    <name evidence="1" type="ORF">BcabD6B2_55820</name>
</gene>
<dbReference type="AlphaFoldDB" id="A0AAV4M465"/>